<dbReference type="Gene3D" id="3.30.2310.20">
    <property type="entry name" value="RelE-like"/>
    <property type="match status" value="1"/>
</dbReference>
<dbReference type="Proteomes" id="UP001484097">
    <property type="component" value="Unassembled WGS sequence"/>
</dbReference>
<sequence length="101" mass="11491">MTVVLTPEAVRDLEEATDHYADIDPDFGERFVAAVDAAMERLLMFPRGAPPVEGFDALRRARMRHFPYGLFYQPTATGDLLVVRVLHSRRDRQDALESQDT</sequence>
<evidence type="ECO:0000313" key="4">
    <source>
        <dbReference type="Proteomes" id="UP001484097"/>
    </source>
</evidence>
<name>A0ABV0IGW5_9MICC</name>
<accession>A0ABV0IGW5</accession>
<dbReference type="EMBL" id="JBDXMX010000002">
    <property type="protein sequence ID" value="MEO9247325.1"/>
    <property type="molecule type" value="Genomic_DNA"/>
</dbReference>
<dbReference type="Pfam" id="PF05016">
    <property type="entry name" value="ParE_toxin"/>
    <property type="match status" value="1"/>
</dbReference>
<evidence type="ECO:0000313" key="3">
    <source>
        <dbReference type="EMBL" id="MEO9247325.1"/>
    </source>
</evidence>
<dbReference type="RefSeq" id="WP_309815434.1">
    <property type="nucleotide sequence ID" value="NZ_JBDXMX010000002.1"/>
</dbReference>
<dbReference type="InterPro" id="IPR051803">
    <property type="entry name" value="TA_system_RelE-like_toxin"/>
</dbReference>
<dbReference type="InterPro" id="IPR007712">
    <property type="entry name" value="RelE/ParE_toxin"/>
</dbReference>
<organism evidence="3 4">
    <name type="scientific">Citricoccus nitrophenolicus</name>
    <dbReference type="NCBI Taxonomy" id="863575"/>
    <lineage>
        <taxon>Bacteria</taxon>
        <taxon>Bacillati</taxon>
        <taxon>Actinomycetota</taxon>
        <taxon>Actinomycetes</taxon>
        <taxon>Micrococcales</taxon>
        <taxon>Micrococcaceae</taxon>
        <taxon>Citricoccus</taxon>
    </lineage>
</organism>
<keyword evidence="4" id="KW-1185">Reference proteome</keyword>
<gene>
    <name evidence="3" type="ORF">ABDK96_06500</name>
</gene>
<protein>
    <submittedName>
        <fullName evidence="3">Type II toxin-antitoxin system RelE/ParE family toxin</fullName>
    </submittedName>
</protein>
<keyword evidence="2" id="KW-1277">Toxin-antitoxin system</keyword>
<evidence type="ECO:0000256" key="1">
    <source>
        <dbReference type="ARBA" id="ARBA00006226"/>
    </source>
</evidence>
<reference evidence="3 4" key="1">
    <citation type="submission" date="2024-05" db="EMBL/GenBank/DDBJ databases">
        <authorList>
            <person name="Yi C."/>
        </authorList>
    </citation>
    <scope>NUCLEOTIDE SEQUENCE [LARGE SCALE GENOMIC DNA]</scope>
    <source>
        <strain evidence="3 4">XS13</strain>
    </source>
</reference>
<dbReference type="PANTHER" id="PTHR33755:SF8">
    <property type="entry name" value="TOXIN PARE2"/>
    <property type="match status" value="1"/>
</dbReference>
<comment type="similarity">
    <text evidence="1">Belongs to the RelE toxin family.</text>
</comment>
<dbReference type="PANTHER" id="PTHR33755">
    <property type="entry name" value="TOXIN PARE1-RELATED"/>
    <property type="match status" value="1"/>
</dbReference>
<comment type="caution">
    <text evidence="3">The sequence shown here is derived from an EMBL/GenBank/DDBJ whole genome shotgun (WGS) entry which is preliminary data.</text>
</comment>
<dbReference type="InterPro" id="IPR035093">
    <property type="entry name" value="RelE/ParE_toxin_dom_sf"/>
</dbReference>
<proteinExistence type="inferred from homology"/>
<evidence type="ECO:0000256" key="2">
    <source>
        <dbReference type="ARBA" id="ARBA00022649"/>
    </source>
</evidence>